<protein>
    <submittedName>
        <fullName evidence="1">Uncharacterized protein</fullName>
    </submittedName>
</protein>
<evidence type="ECO:0000313" key="2">
    <source>
        <dbReference type="Proteomes" id="UP001497700"/>
    </source>
</evidence>
<proteinExistence type="predicted"/>
<keyword evidence="2" id="KW-1185">Reference proteome</keyword>
<name>A0ACB9ZEH5_9PEZI</name>
<organism evidence="1 2">
    <name type="scientific">Hypoxylon rubiginosum</name>
    <dbReference type="NCBI Taxonomy" id="110542"/>
    <lineage>
        <taxon>Eukaryota</taxon>
        <taxon>Fungi</taxon>
        <taxon>Dikarya</taxon>
        <taxon>Ascomycota</taxon>
        <taxon>Pezizomycotina</taxon>
        <taxon>Sordariomycetes</taxon>
        <taxon>Xylariomycetidae</taxon>
        <taxon>Xylariales</taxon>
        <taxon>Hypoxylaceae</taxon>
        <taxon>Hypoxylon</taxon>
    </lineage>
</organism>
<comment type="caution">
    <text evidence="1">The sequence shown here is derived from an EMBL/GenBank/DDBJ whole genome shotgun (WGS) entry which is preliminary data.</text>
</comment>
<accession>A0ACB9ZEH5</accession>
<dbReference type="Proteomes" id="UP001497700">
    <property type="component" value="Unassembled WGS sequence"/>
</dbReference>
<dbReference type="EMBL" id="MU393427">
    <property type="protein sequence ID" value="KAI4869922.1"/>
    <property type="molecule type" value="Genomic_DNA"/>
</dbReference>
<reference evidence="1 2" key="1">
    <citation type="journal article" date="2022" name="New Phytol.">
        <title>Ecological generalism drives hyperdiversity of secondary metabolite gene clusters in xylarialean endophytes.</title>
        <authorList>
            <person name="Franco M.E.E."/>
            <person name="Wisecaver J.H."/>
            <person name="Arnold A.E."/>
            <person name="Ju Y.M."/>
            <person name="Slot J.C."/>
            <person name="Ahrendt S."/>
            <person name="Moore L.P."/>
            <person name="Eastman K.E."/>
            <person name="Scott K."/>
            <person name="Konkel Z."/>
            <person name="Mondo S.J."/>
            <person name="Kuo A."/>
            <person name="Hayes R.D."/>
            <person name="Haridas S."/>
            <person name="Andreopoulos B."/>
            <person name="Riley R."/>
            <person name="LaButti K."/>
            <person name="Pangilinan J."/>
            <person name="Lipzen A."/>
            <person name="Amirebrahimi M."/>
            <person name="Yan J."/>
            <person name="Adam C."/>
            <person name="Keymanesh K."/>
            <person name="Ng V."/>
            <person name="Louie K."/>
            <person name="Northen T."/>
            <person name="Drula E."/>
            <person name="Henrissat B."/>
            <person name="Hsieh H.M."/>
            <person name="Youens-Clark K."/>
            <person name="Lutzoni F."/>
            <person name="Miadlikowska J."/>
            <person name="Eastwood D.C."/>
            <person name="Hamelin R.C."/>
            <person name="Grigoriev I.V."/>
            <person name="U'Ren J.M."/>
        </authorList>
    </citation>
    <scope>NUCLEOTIDE SEQUENCE [LARGE SCALE GENOMIC DNA]</scope>
    <source>
        <strain evidence="1 2">CBS 119005</strain>
    </source>
</reference>
<evidence type="ECO:0000313" key="1">
    <source>
        <dbReference type="EMBL" id="KAI4869922.1"/>
    </source>
</evidence>
<sequence length="283" mass="31154">MASTSAGSSAPSSDGGGRHGRPRNPRPPIPDRLKEAHPRWCPRCHKWKAGSDFSTATTERCIECSKRHAERSRQLYRQARHPPLSEVTLEYLLAASTGVPIRPAPQAPLPAFPAHRGKPENVPPTAQADHGAARRADEEVSPTQCIEPLRPRPGGDNQISAVRIHPNPSGNGHFDVKDTYFVCSICYIPRAAHRRINNPQVEAHGLICTYCNNHVTGKYITVEMKWCRQAHHECPRIGFFAPVDDGKSSEHEICSACIIRTSTAGSDFYPPVPPLSFSSRPAE</sequence>
<gene>
    <name evidence="1" type="ORF">F4820DRAFT_405498</name>
</gene>